<accession>A0ABW1EGB3</accession>
<dbReference type="PANTHER" id="PTHR36152">
    <property type="entry name" value="CYTOPLASMIC PROTEIN-RELATED"/>
    <property type="match status" value="1"/>
</dbReference>
<dbReference type="InterPro" id="IPR053165">
    <property type="entry name" value="HSI-I_assembly_Hcp1"/>
</dbReference>
<name>A0ABW1EGB3_9BACT</name>
<reference evidence="2" key="1">
    <citation type="journal article" date="2019" name="Int. J. Syst. Evol. Microbiol.">
        <title>The Global Catalogue of Microorganisms (GCM) 10K type strain sequencing project: providing services to taxonomists for standard genome sequencing and annotation.</title>
        <authorList>
            <consortium name="The Broad Institute Genomics Platform"/>
            <consortium name="The Broad Institute Genome Sequencing Center for Infectious Disease"/>
            <person name="Wu L."/>
            <person name="Ma J."/>
        </authorList>
    </citation>
    <scope>NUCLEOTIDE SEQUENCE [LARGE SCALE GENOMIC DNA]</scope>
    <source>
        <strain evidence="2">JCM 4087</strain>
    </source>
</reference>
<dbReference type="EMBL" id="JBHSPH010000004">
    <property type="protein sequence ID" value="MFC5863359.1"/>
    <property type="molecule type" value="Genomic_DNA"/>
</dbReference>
<sequence length="159" mass="17219">MAVNAYLMIDGRPGPSTSKTNAIDILSFSFGASMQHTIGVGSSGGESRSGRANLTDLSIMKVLDKTSPLLFDDCVTGNVLTKVELFYDKPMGDQQEDYFKIELDNALITSISLSGSSENPMESVSFAFNKVKVSYNPETDGKLAGFIDKGFDLLTIKPW</sequence>
<dbReference type="InterPro" id="IPR008514">
    <property type="entry name" value="T6SS_Hcp"/>
</dbReference>
<proteinExistence type="predicted"/>
<organism evidence="1 2">
    <name type="scientific">Acidicapsa dinghuensis</name>
    <dbReference type="NCBI Taxonomy" id="2218256"/>
    <lineage>
        <taxon>Bacteria</taxon>
        <taxon>Pseudomonadati</taxon>
        <taxon>Acidobacteriota</taxon>
        <taxon>Terriglobia</taxon>
        <taxon>Terriglobales</taxon>
        <taxon>Acidobacteriaceae</taxon>
        <taxon>Acidicapsa</taxon>
    </lineage>
</organism>
<comment type="caution">
    <text evidence="1">The sequence shown here is derived from an EMBL/GenBank/DDBJ whole genome shotgun (WGS) entry which is preliminary data.</text>
</comment>
<dbReference type="PANTHER" id="PTHR36152:SF1">
    <property type="entry name" value="UBIQUITIN-LIKE DOMAIN-CONTAINING PROTEIN"/>
    <property type="match status" value="1"/>
</dbReference>
<protein>
    <submittedName>
        <fullName evidence="1">Hcp family type VI secretion system effector</fullName>
    </submittedName>
</protein>
<dbReference type="Gene3D" id="2.30.110.20">
    <property type="entry name" value="Hcp1-like"/>
    <property type="match status" value="1"/>
</dbReference>
<evidence type="ECO:0000313" key="1">
    <source>
        <dbReference type="EMBL" id="MFC5863359.1"/>
    </source>
</evidence>
<dbReference type="SUPFAM" id="SSF141452">
    <property type="entry name" value="Hcp1-like"/>
    <property type="match status" value="1"/>
</dbReference>
<dbReference type="RefSeq" id="WP_263341352.1">
    <property type="nucleotide sequence ID" value="NZ_JAGSYH010000007.1"/>
</dbReference>
<keyword evidence="2" id="KW-1185">Reference proteome</keyword>
<gene>
    <name evidence="1" type="ORF">ACFPT7_13730</name>
</gene>
<evidence type="ECO:0000313" key="2">
    <source>
        <dbReference type="Proteomes" id="UP001596091"/>
    </source>
</evidence>
<dbReference type="Pfam" id="PF05638">
    <property type="entry name" value="T6SS_HCP"/>
    <property type="match status" value="1"/>
</dbReference>
<dbReference type="InterPro" id="IPR036624">
    <property type="entry name" value="Hcp1-lik_sf"/>
</dbReference>
<dbReference type="Proteomes" id="UP001596091">
    <property type="component" value="Unassembled WGS sequence"/>
</dbReference>